<organism evidence="1 2">
    <name type="scientific">Ensete ventricosum</name>
    <name type="common">Abyssinian banana</name>
    <name type="synonym">Musa ensete</name>
    <dbReference type="NCBI Taxonomy" id="4639"/>
    <lineage>
        <taxon>Eukaryota</taxon>
        <taxon>Viridiplantae</taxon>
        <taxon>Streptophyta</taxon>
        <taxon>Embryophyta</taxon>
        <taxon>Tracheophyta</taxon>
        <taxon>Spermatophyta</taxon>
        <taxon>Magnoliopsida</taxon>
        <taxon>Liliopsida</taxon>
        <taxon>Zingiberales</taxon>
        <taxon>Musaceae</taxon>
        <taxon>Ensete</taxon>
    </lineage>
</organism>
<sequence length="70" mass="7322">MLLVALAESSMAENSKLFAMGVASPYSLALGLAESSIAENSKLFAMGVASPCGQGSWPHEGPWRLGFPDH</sequence>
<gene>
    <name evidence="1" type="ORF">B296_00057447</name>
</gene>
<proteinExistence type="predicted"/>
<protein>
    <submittedName>
        <fullName evidence="1">Uncharacterized protein</fullName>
    </submittedName>
</protein>
<comment type="caution">
    <text evidence="1">The sequence shown here is derived from an EMBL/GenBank/DDBJ whole genome shotgun (WGS) entry which is preliminary data.</text>
</comment>
<name>A0A426XJ09_ENSVE</name>
<accession>A0A426XJ09</accession>
<reference evidence="1 2" key="1">
    <citation type="journal article" date="2014" name="Agronomy (Basel)">
        <title>A Draft Genome Sequence for Ensete ventricosum, the Drought-Tolerant Tree Against Hunger.</title>
        <authorList>
            <person name="Harrison J."/>
            <person name="Moore K.A."/>
            <person name="Paszkiewicz K."/>
            <person name="Jones T."/>
            <person name="Grant M."/>
            <person name="Ambacheew D."/>
            <person name="Muzemil S."/>
            <person name="Studholme D.J."/>
        </authorList>
    </citation>
    <scope>NUCLEOTIDE SEQUENCE [LARGE SCALE GENOMIC DNA]</scope>
</reference>
<dbReference type="Proteomes" id="UP000287651">
    <property type="component" value="Unassembled WGS sequence"/>
</dbReference>
<evidence type="ECO:0000313" key="1">
    <source>
        <dbReference type="EMBL" id="RRT39479.1"/>
    </source>
</evidence>
<dbReference type="AlphaFoldDB" id="A0A426XJ09"/>
<dbReference type="EMBL" id="AMZH03020141">
    <property type="protein sequence ID" value="RRT39479.1"/>
    <property type="molecule type" value="Genomic_DNA"/>
</dbReference>
<evidence type="ECO:0000313" key="2">
    <source>
        <dbReference type="Proteomes" id="UP000287651"/>
    </source>
</evidence>